<dbReference type="AlphaFoldDB" id="A0AA39X4G5"/>
<accession>A0AA39X4G5</accession>
<feature type="region of interest" description="Disordered" evidence="1">
    <location>
        <begin position="1"/>
        <end position="37"/>
    </location>
</feature>
<proteinExistence type="predicted"/>
<keyword evidence="3" id="KW-1185">Reference proteome</keyword>
<comment type="caution">
    <text evidence="2">The sequence shown here is derived from an EMBL/GenBank/DDBJ whole genome shotgun (WGS) entry which is preliminary data.</text>
</comment>
<reference evidence="2" key="1">
    <citation type="submission" date="2023-06" db="EMBL/GenBank/DDBJ databases">
        <title>Genome-scale phylogeny and comparative genomics of the fungal order Sordariales.</title>
        <authorList>
            <consortium name="Lawrence Berkeley National Laboratory"/>
            <person name="Hensen N."/>
            <person name="Bonometti L."/>
            <person name="Westerberg I."/>
            <person name="Brannstrom I.O."/>
            <person name="Guillou S."/>
            <person name="Cros-Aarteil S."/>
            <person name="Calhoun S."/>
            <person name="Haridas S."/>
            <person name="Kuo A."/>
            <person name="Mondo S."/>
            <person name="Pangilinan J."/>
            <person name="Riley R."/>
            <person name="Labutti K."/>
            <person name="Andreopoulos B."/>
            <person name="Lipzen A."/>
            <person name="Chen C."/>
            <person name="Yanf M."/>
            <person name="Daum C."/>
            <person name="Ng V."/>
            <person name="Clum A."/>
            <person name="Steindorff A."/>
            <person name="Ohm R."/>
            <person name="Martin F."/>
            <person name="Silar P."/>
            <person name="Natvig D."/>
            <person name="Lalanne C."/>
            <person name="Gautier V."/>
            <person name="Ament-Velasquez S.L."/>
            <person name="Kruys A."/>
            <person name="Hutchinson M.I."/>
            <person name="Powell A.J."/>
            <person name="Barry K."/>
            <person name="Miller A.N."/>
            <person name="Grigoriev I.V."/>
            <person name="Debuchy R."/>
            <person name="Gladieux P."/>
            <person name="Thoren M.H."/>
            <person name="Johannesson H."/>
        </authorList>
    </citation>
    <scope>NUCLEOTIDE SEQUENCE</scope>
    <source>
        <strain evidence="2">CBS 606.72</strain>
    </source>
</reference>
<gene>
    <name evidence="2" type="ORF">B0T14DRAFT_511827</name>
</gene>
<organism evidence="2 3">
    <name type="scientific">Immersiella caudata</name>
    <dbReference type="NCBI Taxonomy" id="314043"/>
    <lineage>
        <taxon>Eukaryota</taxon>
        <taxon>Fungi</taxon>
        <taxon>Dikarya</taxon>
        <taxon>Ascomycota</taxon>
        <taxon>Pezizomycotina</taxon>
        <taxon>Sordariomycetes</taxon>
        <taxon>Sordariomycetidae</taxon>
        <taxon>Sordariales</taxon>
        <taxon>Lasiosphaeriaceae</taxon>
        <taxon>Immersiella</taxon>
    </lineage>
</organism>
<feature type="region of interest" description="Disordered" evidence="1">
    <location>
        <begin position="45"/>
        <end position="64"/>
    </location>
</feature>
<evidence type="ECO:0000313" key="3">
    <source>
        <dbReference type="Proteomes" id="UP001175000"/>
    </source>
</evidence>
<dbReference type="Proteomes" id="UP001175000">
    <property type="component" value="Unassembled WGS sequence"/>
</dbReference>
<sequence length="95" mass="10533">MRPGSDTTRAGRKATRETETHRQPPANESPLVGNPDDACCRPCRSAVQRSKTARHQPNSEPHTHRLVMMGLKSATSVIAEGNILRGRKKDENRGY</sequence>
<evidence type="ECO:0000313" key="2">
    <source>
        <dbReference type="EMBL" id="KAK0627121.1"/>
    </source>
</evidence>
<dbReference type="EMBL" id="JAULSU010000002">
    <property type="protein sequence ID" value="KAK0627121.1"/>
    <property type="molecule type" value="Genomic_DNA"/>
</dbReference>
<protein>
    <submittedName>
        <fullName evidence="2">Uncharacterized protein</fullName>
    </submittedName>
</protein>
<feature type="compositionally biased region" description="Polar residues" evidence="1">
    <location>
        <begin position="47"/>
        <end position="60"/>
    </location>
</feature>
<name>A0AA39X4G5_9PEZI</name>
<evidence type="ECO:0000256" key="1">
    <source>
        <dbReference type="SAM" id="MobiDB-lite"/>
    </source>
</evidence>